<evidence type="ECO:0000313" key="7">
    <source>
        <dbReference type="Proteomes" id="UP000515125"/>
    </source>
</evidence>
<proteinExistence type="predicted"/>
<sequence>MAEEPYVCAKTARGSYLVRAAVVSFLACLFLVGSIVWSWSGLPSTARGQGLLREAQWGHSEQAFSAFFGEARDLRGKGFLQPSMQGGGGVPTLVWSGSAALRHLSAVDEISRSLEDNKPHHKSLADMRQWRDILGTLIIAIACITAVSAGTGGGSIFVPIMSLVMDFSPQAAAVMSQSLMCGGVLAGTLLNLCRRHPFANRPLIDLDLVIFLAPAQMAGVSFGLVVNRCLPAWLLVLCLVGVLSVAVIQTIKQYCRVRRQAQSVNPAALATSKLHPAEETVDDQQSEEAFATDAEKFSSTSSLRAVSVFPNVAPADARPSTKEAAKVHKDLALAEEADTDASGMSAGPNPRAETAQEASAPKKAGSIPNDKKLVAAGSGERRSRRRLATLRSARRRLSEMQRRHDILVPYCGWSYWGVYSLSIIWLMGCSYFQGVSLYRLQRGKDEAAIRQVPGDLHFDLATVHGFYVQTFFAGLVAGTVGIGSSLVLGPLMLMKGMLPSVCTAVNTALVLCSSSAAAVNSLIGSAVPWDYCAVLFGVCFFCALFGKLFVDRMVKKHNADHLVVLFLIFIMFGSMGCMAGKKDTAPVSGVCSPLRELHARTPRRARGCLIAFAADLFKSNVGGGIHGVWTCKSPCGLAPPFKNVVQSNRRRVVAKKRTEQALNADEKRPRSERASRRQRRERRHGTPRMVLAVIGRRIEADVEKHWFCGSSGQRKTQVYMHKAA</sequence>
<evidence type="ECO:0000256" key="2">
    <source>
        <dbReference type="ARBA" id="ARBA00022692"/>
    </source>
</evidence>
<feature type="region of interest" description="Disordered" evidence="5">
    <location>
        <begin position="652"/>
        <end position="688"/>
    </location>
</feature>
<feature type="transmembrane region" description="Helical" evidence="6">
    <location>
        <begin position="406"/>
        <end position="428"/>
    </location>
</feature>
<keyword evidence="2 6" id="KW-0812">Transmembrane</keyword>
<feature type="transmembrane region" description="Helical" evidence="6">
    <location>
        <begin position="466"/>
        <end position="489"/>
    </location>
</feature>
<dbReference type="InterPro" id="IPR002781">
    <property type="entry name" value="TM_pro_TauE-like"/>
</dbReference>
<dbReference type="PANTHER" id="PTHR14255">
    <property type="entry name" value="CEREBLON"/>
    <property type="match status" value="1"/>
</dbReference>
<feature type="transmembrane region" description="Helical" evidence="6">
    <location>
        <begin position="501"/>
        <end position="522"/>
    </location>
</feature>
<feature type="transmembrane region" description="Helical" evidence="6">
    <location>
        <begin position="171"/>
        <end position="192"/>
    </location>
</feature>
<feature type="region of interest" description="Disordered" evidence="5">
    <location>
        <begin position="274"/>
        <end position="295"/>
    </location>
</feature>
<keyword evidence="7" id="KW-1185">Reference proteome</keyword>
<evidence type="ECO:0000256" key="5">
    <source>
        <dbReference type="SAM" id="MobiDB-lite"/>
    </source>
</evidence>
<feature type="region of interest" description="Disordered" evidence="5">
    <location>
        <begin position="337"/>
        <end position="385"/>
    </location>
</feature>
<gene>
    <name evidence="8" type="primary">LOC34620104</name>
</gene>
<keyword evidence="3 6" id="KW-1133">Transmembrane helix</keyword>
<feature type="compositionally biased region" description="Basic residues" evidence="5">
    <location>
        <begin position="676"/>
        <end position="686"/>
    </location>
</feature>
<dbReference type="OrthoDB" id="434519at2759"/>
<evidence type="ECO:0000256" key="1">
    <source>
        <dbReference type="ARBA" id="ARBA00004141"/>
    </source>
</evidence>
<name>A0A6P6RWQ5_9EIME</name>
<protein>
    <submittedName>
        <fullName evidence="8">Uncharacterized protein LOC34620104</fullName>
    </submittedName>
</protein>
<dbReference type="GO" id="GO:0031464">
    <property type="term" value="C:Cul4A-RING E3 ubiquitin ligase complex"/>
    <property type="evidence" value="ECO:0007669"/>
    <property type="project" value="TreeGrafter"/>
</dbReference>
<reference evidence="8" key="1">
    <citation type="submission" date="2025-08" db="UniProtKB">
        <authorList>
            <consortium name="RefSeq"/>
        </authorList>
    </citation>
    <scope>IDENTIFICATION</scope>
</reference>
<feature type="transmembrane region" description="Helical" evidence="6">
    <location>
        <begin position="16"/>
        <end position="39"/>
    </location>
</feature>
<dbReference type="RefSeq" id="XP_026191934.1">
    <property type="nucleotide sequence ID" value="XM_026336149.1"/>
</dbReference>
<dbReference type="GeneID" id="34620104"/>
<feature type="compositionally biased region" description="Basic and acidic residues" evidence="5">
    <location>
        <begin position="656"/>
        <end position="675"/>
    </location>
</feature>
<dbReference type="PANTHER" id="PTHR14255:SF3">
    <property type="entry name" value="SULFITE EXPORTER TAUE_SAFE FAMILY PROTEIN 5-RELATED"/>
    <property type="match status" value="1"/>
</dbReference>
<evidence type="ECO:0000256" key="4">
    <source>
        <dbReference type="ARBA" id="ARBA00023136"/>
    </source>
</evidence>
<evidence type="ECO:0000313" key="8">
    <source>
        <dbReference type="RefSeq" id="XP_026191934.1"/>
    </source>
</evidence>
<feature type="transmembrane region" description="Helical" evidence="6">
    <location>
        <begin position="204"/>
        <end position="226"/>
    </location>
</feature>
<dbReference type="Proteomes" id="UP000515125">
    <property type="component" value="Unplaced"/>
</dbReference>
<dbReference type="GO" id="GO:0016567">
    <property type="term" value="P:protein ubiquitination"/>
    <property type="evidence" value="ECO:0007669"/>
    <property type="project" value="TreeGrafter"/>
</dbReference>
<feature type="transmembrane region" description="Helical" evidence="6">
    <location>
        <begin position="137"/>
        <end position="165"/>
    </location>
</feature>
<dbReference type="AlphaFoldDB" id="A0A6P6RWQ5"/>
<evidence type="ECO:0000256" key="6">
    <source>
        <dbReference type="SAM" id="Phobius"/>
    </source>
</evidence>
<keyword evidence="4 6" id="KW-0472">Membrane</keyword>
<feature type="transmembrane region" description="Helical" evidence="6">
    <location>
        <begin position="528"/>
        <end position="550"/>
    </location>
</feature>
<comment type="subcellular location">
    <subcellularLocation>
        <location evidence="1">Membrane</location>
        <topology evidence="1">Multi-pass membrane protein</topology>
    </subcellularLocation>
</comment>
<organism evidence="7 8">
    <name type="scientific">Cyclospora cayetanensis</name>
    <dbReference type="NCBI Taxonomy" id="88456"/>
    <lineage>
        <taxon>Eukaryota</taxon>
        <taxon>Sar</taxon>
        <taxon>Alveolata</taxon>
        <taxon>Apicomplexa</taxon>
        <taxon>Conoidasida</taxon>
        <taxon>Coccidia</taxon>
        <taxon>Eucoccidiorida</taxon>
        <taxon>Eimeriorina</taxon>
        <taxon>Eimeriidae</taxon>
        <taxon>Cyclospora</taxon>
    </lineage>
</organism>
<dbReference type="Pfam" id="PF01925">
    <property type="entry name" value="TauE"/>
    <property type="match status" value="2"/>
</dbReference>
<feature type="transmembrane region" description="Helical" evidence="6">
    <location>
        <begin position="232"/>
        <end position="251"/>
    </location>
</feature>
<feature type="transmembrane region" description="Helical" evidence="6">
    <location>
        <begin position="562"/>
        <end position="581"/>
    </location>
</feature>
<accession>A0A6P6RWQ5</accession>
<dbReference type="GO" id="GO:0016020">
    <property type="term" value="C:membrane"/>
    <property type="evidence" value="ECO:0007669"/>
    <property type="project" value="UniProtKB-SubCell"/>
</dbReference>
<evidence type="ECO:0000256" key="3">
    <source>
        <dbReference type="ARBA" id="ARBA00022989"/>
    </source>
</evidence>